<gene>
    <name evidence="1" type="ORF">F0L68_37950</name>
</gene>
<proteinExistence type="predicted"/>
<comment type="caution">
    <text evidence="1">The sequence shown here is derived from an EMBL/GenBank/DDBJ whole genome shotgun (WGS) entry which is preliminary data.</text>
</comment>
<evidence type="ECO:0000313" key="2">
    <source>
        <dbReference type="Proteomes" id="UP000323454"/>
    </source>
</evidence>
<dbReference type="Proteomes" id="UP000323454">
    <property type="component" value="Unassembled WGS sequence"/>
</dbReference>
<dbReference type="AlphaFoldDB" id="A0A5B2WKC6"/>
<evidence type="ECO:0000313" key="1">
    <source>
        <dbReference type="EMBL" id="KAA2251210.1"/>
    </source>
</evidence>
<name>A0A5B2WKC6_9PSEU</name>
<dbReference type="RefSeq" id="WP_149854749.1">
    <property type="nucleotide sequence ID" value="NZ_VUOB01000085.1"/>
</dbReference>
<protein>
    <submittedName>
        <fullName evidence="1">Uncharacterized protein</fullName>
    </submittedName>
</protein>
<reference evidence="1 2" key="2">
    <citation type="submission" date="2019-09" db="EMBL/GenBank/DDBJ databases">
        <authorList>
            <person name="Jin C."/>
        </authorList>
    </citation>
    <scope>NUCLEOTIDE SEQUENCE [LARGE SCALE GENOMIC DNA]</scope>
    <source>
        <strain evidence="1 2">AN110305</strain>
    </source>
</reference>
<reference evidence="1 2" key="1">
    <citation type="submission" date="2019-09" db="EMBL/GenBank/DDBJ databases">
        <title>Goodfellowia gen. nov., a new genus of the Pseudonocardineae related to Actinoalloteichus, containing Goodfellowia coeruleoviolacea gen. nov., comb. nov. gen. nov., comb. nov.</title>
        <authorList>
            <person name="Labeda D."/>
        </authorList>
    </citation>
    <scope>NUCLEOTIDE SEQUENCE [LARGE SCALE GENOMIC DNA]</scope>
    <source>
        <strain evidence="1 2">AN110305</strain>
    </source>
</reference>
<dbReference type="EMBL" id="VUOB01000085">
    <property type="protein sequence ID" value="KAA2251210.1"/>
    <property type="molecule type" value="Genomic_DNA"/>
</dbReference>
<keyword evidence="2" id="KW-1185">Reference proteome</keyword>
<organism evidence="1 2">
    <name type="scientific">Solihabitans fulvus</name>
    <dbReference type="NCBI Taxonomy" id="1892852"/>
    <lineage>
        <taxon>Bacteria</taxon>
        <taxon>Bacillati</taxon>
        <taxon>Actinomycetota</taxon>
        <taxon>Actinomycetes</taxon>
        <taxon>Pseudonocardiales</taxon>
        <taxon>Pseudonocardiaceae</taxon>
        <taxon>Solihabitans</taxon>
    </lineage>
</organism>
<accession>A0A5B2WKC6</accession>
<sequence>MTDVREPDGVGRPLAGLFLLLFLLQEPRRWRTVAELSGELGIDPALVVAHLSAWRRRRWLTGQRRPTPATGCERLHVRPAESNLAACREEARERLMSLGRLLVEGSGISVSVALGE</sequence>